<dbReference type="EMBL" id="MCGN01000008">
    <property type="protein sequence ID" value="ORY93737.1"/>
    <property type="molecule type" value="Genomic_DNA"/>
</dbReference>
<dbReference type="Proteomes" id="UP000242180">
    <property type="component" value="Unassembled WGS sequence"/>
</dbReference>
<evidence type="ECO:0000256" key="3">
    <source>
        <dbReference type="SAM" id="Phobius"/>
    </source>
</evidence>
<protein>
    <submittedName>
        <fullName evidence="5">Endonuclease/exonuclease/phosphatase</fullName>
    </submittedName>
</protein>
<keyword evidence="3" id="KW-1133">Transmembrane helix</keyword>
<dbReference type="InterPro" id="IPR036691">
    <property type="entry name" value="Endo/exonu/phosph_ase_sf"/>
</dbReference>
<dbReference type="Pfam" id="PF03372">
    <property type="entry name" value="Exo_endo_phos"/>
    <property type="match status" value="1"/>
</dbReference>
<keyword evidence="5" id="KW-0269">Exonuclease</keyword>
<comment type="similarity">
    <text evidence="1">Belongs to the neutral sphingomyelinase family.</text>
</comment>
<feature type="compositionally biased region" description="Low complexity" evidence="2">
    <location>
        <begin position="10"/>
        <end position="20"/>
    </location>
</feature>
<keyword evidence="6" id="KW-1185">Reference proteome</keyword>
<reference evidence="5 6" key="1">
    <citation type="submission" date="2016-07" db="EMBL/GenBank/DDBJ databases">
        <title>Pervasive Adenine N6-methylation of Active Genes in Fungi.</title>
        <authorList>
            <consortium name="DOE Joint Genome Institute"/>
            <person name="Mondo S.J."/>
            <person name="Dannebaum R.O."/>
            <person name="Kuo R.C."/>
            <person name="Labutti K."/>
            <person name="Haridas S."/>
            <person name="Kuo A."/>
            <person name="Salamov A."/>
            <person name="Ahrendt S.R."/>
            <person name="Lipzen A."/>
            <person name="Sullivan W."/>
            <person name="Andreopoulos W.B."/>
            <person name="Clum A."/>
            <person name="Lindquist E."/>
            <person name="Daum C."/>
            <person name="Ramamoorthy G.K."/>
            <person name="Gryganskyi A."/>
            <person name="Culley D."/>
            <person name="Magnuson J.K."/>
            <person name="James T.Y."/>
            <person name="O'Malley M.A."/>
            <person name="Stajich J.E."/>
            <person name="Spatafora J.W."/>
            <person name="Visel A."/>
            <person name="Grigoriev I.V."/>
        </authorList>
    </citation>
    <scope>NUCLEOTIDE SEQUENCE [LARGE SCALE GENOMIC DNA]</scope>
    <source>
        <strain evidence="5 6">NRRL 2496</strain>
    </source>
</reference>
<dbReference type="OMA" id="IFNTHTQ"/>
<dbReference type="PANTHER" id="PTHR16320">
    <property type="entry name" value="SPHINGOMYELINASE FAMILY MEMBER"/>
    <property type="match status" value="1"/>
</dbReference>
<dbReference type="InParanoid" id="A0A1X2H5S4"/>
<name>A0A1X2H5S4_SYNRA</name>
<evidence type="ECO:0000259" key="4">
    <source>
        <dbReference type="Pfam" id="PF03372"/>
    </source>
</evidence>
<evidence type="ECO:0000313" key="5">
    <source>
        <dbReference type="EMBL" id="ORY93737.1"/>
    </source>
</evidence>
<dbReference type="GO" id="GO:0004527">
    <property type="term" value="F:exonuclease activity"/>
    <property type="evidence" value="ECO:0007669"/>
    <property type="project" value="UniProtKB-KW"/>
</dbReference>
<dbReference type="Gene3D" id="3.60.10.10">
    <property type="entry name" value="Endonuclease/exonuclease/phosphatase"/>
    <property type="match status" value="1"/>
</dbReference>
<feature type="domain" description="Endonuclease/exonuclease/phosphatase" evidence="4">
    <location>
        <begin position="177"/>
        <end position="455"/>
    </location>
</feature>
<keyword evidence="3" id="KW-0472">Membrane</keyword>
<feature type="region of interest" description="Disordered" evidence="2">
    <location>
        <begin position="1"/>
        <end position="28"/>
    </location>
</feature>
<dbReference type="InterPro" id="IPR038772">
    <property type="entry name" value="Sph/SMPD2-like"/>
</dbReference>
<organism evidence="5 6">
    <name type="scientific">Syncephalastrum racemosum</name>
    <name type="common">Filamentous fungus</name>
    <dbReference type="NCBI Taxonomy" id="13706"/>
    <lineage>
        <taxon>Eukaryota</taxon>
        <taxon>Fungi</taxon>
        <taxon>Fungi incertae sedis</taxon>
        <taxon>Mucoromycota</taxon>
        <taxon>Mucoromycotina</taxon>
        <taxon>Mucoromycetes</taxon>
        <taxon>Mucorales</taxon>
        <taxon>Syncephalastraceae</taxon>
        <taxon>Syncephalastrum</taxon>
    </lineage>
</organism>
<dbReference type="AlphaFoldDB" id="A0A1X2H5S4"/>
<proteinExistence type="inferred from homology"/>
<dbReference type="PANTHER" id="PTHR16320:SF1">
    <property type="entry name" value="SPHINGOMYELINASE DDB_G0288017"/>
    <property type="match status" value="1"/>
</dbReference>
<accession>A0A1X2H5S4</accession>
<evidence type="ECO:0000256" key="2">
    <source>
        <dbReference type="SAM" id="MobiDB-lite"/>
    </source>
</evidence>
<dbReference type="SUPFAM" id="SSF56219">
    <property type="entry name" value="DNase I-like"/>
    <property type="match status" value="1"/>
</dbReference>
<keyword evidence="5" id="KW-0540">Nuclease</keyword>
<keyword evidence="3" id="KW-0812">Transmembrane</keyword>
<dbReference type="GO" id="GO:0004519">
    <property type="term" value="F:endonuclease activity"/>
    <property type="evidence" value="ECO:0007669"/>
    <property type="project" value="UniProtKB-KW"/>
</dbReference>
<dbReference type="STRING" id="13706.A0A1X2H5S4"/>
<evidence type="ECO:0000313" key="6">
    <source>
        <dbReference type="Proteomes" id="UP000242180"/>
    </source>
</evidence>
<dbReference type="InterPro" id="IPR005135">
    <property type="entry name" value="Endo/exonuclease/phosphatase"/>
</dbReference>
<dbReference type="OrthoDB" id="40902at2759"/>
<keyword evidence="5" id="KW-0255">Endonuclease</keyword>
<sequence length="507" mass="57433">MTWGPSLVDNGNEAGLNELNGNDDHDESVYGFETPLYARRSEDAPLLAQEDDMPQEQPHSPSFWQKLIPSHLRPSSHIPMARLSTATDDEAPFLPSHHLKARRKQQKRRHLLCCSRPRGWRAMVRCCFCTVFLVFAALVILLVALFAFGHFYYAPVTHWPDPTVADLSTNTSAKFLTLNIFMRPPGVKNNLSDYKQDRLQYIIDHVLPHYDVIAIQEAFAFLNKRIDHLIVEAHKLGFNHHVASPRHSPFELAADGGLLLLSRFPVKATDTLEYPRGVHSDWLSYKGALHAWIELNATRSLHLYTTHTQASYDAGGKLNDDDTQVRLSQFARFHDFIRDTARDDGSPILLMGDFNIDAAVHNGSRAASVDSSEAYERMMDVIIGTGIEQDGERRYDDPDWRIDTLKDIAYDQFGYHPVTFGAIKTSSNGSLVPAETVLTHWDQLMTMQSIDRILWADRYSNTIQVSNITIEKFQVKDNPELSAEEKAAIPYTQISDHFGMSCLVQLV</sequence>
<dbReference type="GO" id="GO:0004767">
    <property type="term" value="F:sphingomyelin phosphodiesterase activity"/>
    <property type="evidence" value="ECO:0007669"/>
    <property type="project" value="InterPro"/>
</dbReference>
<keyword evidence="5" id="KW-0378">Hydrolase</keyword>
<evidence type="ECO:0000256" key="1">
    <source>
        <dbReference type="ARBA" id="ARBA00006335"/>
    </source>
</evidence>
<dbReference type="GO" id="GO:0005737">
    <property type="term" value="C:cytoplasm"/>
    <property type="evidence" value="ECO:0007669"/>
    <property type="project" value="TreeGrafter"/>
</dbReference>
<gene>
    <name evidence="5" type="ORF">BCR43DRAFT_495243</name>
</gene>
<comment type="caution">
    <text evidence="5">The sequence shown here is derived from an EMBL/GenBank/DDBJ whole genome shotgun (WGS) entry which is preliminary data.</text>
</comment>
<feature type="transmembrane region" description="Helical" evidence="3">
    <location>
        <begin position="126"/>
        <end position="153"/>
    </location>
</feature>